<evidence type="ECO:0000313" key="3">
    <source>
        <dbReference type="Proteomes" id="UP000525652"/>
    </source>
</evidence>
<organism evidence="2 3">
    <name type="scientific">Puniceicoccus vermicola</name>
    <dbReference type="NCBI Taxonomy" id="388746"/>
    <lineage>
        <taxon>Bacteria</taxon>
        <taxon>Pseudomonadati</taxon>
        <taxon>Verrucomicrobiota</taxon>
        <taxon>Opitutia</taxon>
        <taxon>Puniceicoccales</taxon>
        <taxon>Puniceicoccaceae</taxon>
        <taxon>Puniceicoccus</taxon>
    </lineage>
</organism>
<feature type="domain" description="Carboxymuconolactone decarboxylase-like" evidence="1">
    <location>
        <begin position="32"/>
        <end position="118"/>
    </location>
</feature>
<gene>
    <name evidence="2" type="ORF">H5P30_00690</name>
</gene>
<dbReference type="EMBL" id="JACHVA010000009">
    <property type="protein sequence ID" value="MBC2600292.1"/>
    <property type="molecule type" value="Genomic_DNA"/>
</dbReference>
<proteinExistence type="predicted"/>
<evidence type="ECO:0000259" key="1">
    <source>
        <dbReference type="Pfam" id="PF02627"/>
    </source>
</evidence>
<protein>
    <submittedName>
        <fullName evidence="2">Carboxymuconolactone decarboxylase family protein</fullName>
    </submittedName>
</protein>
<dbReference type="GO" id="GO:0051920">
    <property type="term" value="F:peroxiredoxin activity"/>
    <property type="evidence" value="ECO:0007669"/>
    <property type="project" value="InterPro"/>
</dbReference>
<accession>A0A7X1E464</accession>
<dbReference type="SUPFAM" id="SSF69118">
    <property type="entry name" value="AhpD-like"/>
    <property type="match status" value="1"/>
</dbReference>
<dbReference type="AlphaFoldDB" id="A0A7X1E464"/>
<dbReference type="PANTHER" id="PTHR33570">
    <property type="entry name" value="4-CARBOXYMUCONOLACTONE DECARBOXYLASE FAMILY PROTEIN"/>
    <property type="match status" value="1"/>
</dbReference>
<dbReference type="InterPro" id="IPR003779">
    <property type="entry name" value="CMD-like"/>
</dbReference>
<keyword evidence="3" id="KW-1185">Reference proteome</keyword>
<dbReference type="Pfam" id="PF02627">
    <property type="entry name" value="CMD"/>
    <property type="match status" value="1"/>
</dbReference>
<comment type="caution">
    <text evidence="2">The sequence shown here is derived from an EMBL/GenBank/DDBJ whole genome shotgun (WGS) entry which is preliminary data.</text>
</comment>
<reference evidence="2 3" key="1">
    <citation type="submission" date="2020-07" db="EMBL/GenBank/DDBJ databases">
        <authorList>
            <person name="Feng X."/>
        </authorList>
    </citation>
    <scope>NUCLEOTIDE SEQUENCE [LARGE SCALE GENOMIC DNA]</scope>
    <source>
        <strain evidence="2 3">JCM14086</strain>
    </source>
</reference>
<dbReference type="PANTHER" id="PTHR33570:SF10">
    <property type="entry name" value="GAMMA-CARBOXYMUCONOLACTONE DECARBOXYLASE"/>
    <property type="match status" value="1"/>
</dbReference>
<dbReference type="Proteomes" id="UP000525652">
    <property type="component" value="Unassembled WGS sequence"/>
</dbReference>
<sequence>MSDRYERGLKVMREHLGKAADEYVENIREVSPLFAKVNVEFAFGDIYGDKSNVLEPKIQELITLSALTVMGDCLPQLELHIHCALNEGATKEEIAETITQMIAYCGFPSATNAILTAKKVFKERGILE</sequence>
<name>A0A7X1E464_9BACT</name>
<evidence type="ECO:0000313" key="2">
    <source>
        <dbReference type="EMBL" id="MBC2600292.1"/>
    </source>
</evidence>
<dbReference type="Gene3D" id="1.20.1290.10">
    <property type="entry name" value="AhpD-like"/>
    <property type="match status" value="1"/>
</dbReference>
<dbReference type="InterPro" id="IPR029032">
    <property type="entry name" value="AhpD-like"/>
</dbReference>
<dbReference type="RefSeq" id="WP_185691046.1">
    <property type="nucleotide sequence ID" value="NZ_JACHVA010000009.1"/>
</dbReference>
<dbReference type="InterPro" id="IPR052512">
    <property type="entry name" value="4CMD/NDH-1_regulator"/>
</dbReference>